<keyword evidence="1" id="KW-1133">Transmembrane helix</keyword>
<feature type="transmembrane region" description="Helical" evidence="1">
    <location>
        <begin position="124"/>
        <end position="143"/>
    </location>
</feature>
<keyword evidence="3" id="KW-1185">Reference proteome</keyword>
<dbReference type="EMBL" id="QTJV01000004">
    <property type="protein sequence ID" value="RFM34686.1"/>
    <property type="molecule type" value="Genomic_DNA"/>
</dbReference>
<feature type="transmembrane region" description="Helical" evidence="1">
    <location>
        <begin position="150"/>
        <end position="168"/>
    </location>
</feature>
<protein>
    <recommendedName>
        <fullName evidence="4">Glycosyltransferase RgtA/B/C/D-like domain-containing protein</fullName>
    </recommendedName>
</protein>
<evidence type="ECO:0000256" key="1">
    <source>
        <dbReference type="SAM" id="Phobius"/>
    </source>
</evidence>
<feature type="transmembrane region" description="Helical" evidence="1">
    <location>
        <begin position="479"/>
        <end position="496"/>
    </location>
</feature>
<feature type="transmembrane region" description="Helical" evidence="1">
    <location>
        <begin position="180"/>
        <end position="205"/>
    </location>
</feature>
<feature type="transmembrane region" description="Helical" evidence="1">
    <location>
        <begin position="451"/>
        <end position="473"/>
    </location>
</feature>
<feature type="transmembrane region" description="Helical" evidence="1">
    <location>
        <begin position="212"/>
        <end position="230"/>
    </location>
</feature>
<keyword evidence="1" id="KW-0472">Membrane</keyword>
<comment type="caution">
    <text evidence="2">The sequence shown here is derived from an EMBL/GenBank/DDBJ whole genome shotgun (WGS) entry which is preliminary data.</text>
</comment>
<accession>A0A3E1P3A5</accession>
<evidence type="ECO:0000313" key="3">
    <source>
        <dbReference type="Proteomes" id="UP000261174"/>
    </source>
</evidence>
<dbReference type="RefSeq" id="WP_116854268.1">
    <property type="nucleotide sequence ID" value="NZ_QTJV01000004.1"/>
</dbReference>
<name>A0A3E1P3A5_9BACT</name>
<reference evidence="2 3" key="1">
    <citation type="submission" date="2018-08" db="EMBL/GenBank/DDBJ databases">
        <title>Chitinophaga sp. K20C18050901, a novel bacterium isolated from forest soil.</title>
        <authorList>
            <person name="Wang C."/>
        </authorList>
    </citation>
    <scope>NUCLEOTIDE SEQUENCE [LARGE SCALE GENOMIC DNA]</scope>
    <source>
        <strain evidence="2 3">K20C18050901</strain>
    </source>
</reference>
<dbReference type="Proteomes" id="UP000261174">
    <property type="component" value="Unassembled WGS sequence"/>
</dbReference>
<feature type="transmembrane region" description="Helical" evidence="1">
    <location>
        <begin position="416"/>
        <end position="439"/>
    </location>
</feature>
<evidence type="ECO:0008006" key="4">
    <source>
        <dbReference type="Google" id="ProtNLM"/>
    </source>
</evidence>
<keyword evidence="1" id="KW-0812">Transmembrane</keyword>
<organism evidence="2 3">
    <name type="scientific">Chitinophaga silvisoli</name>
    <dbReference type="NCBI Taxonomy" id="2291814"/>
    <lineage>
        <taxon>Bacteria</taxon>
        <taxon>Pseudomonadati</taxon>
        <taxon>Bacteroidota</taxon>
        <taxon>Chitinophagia</taxon>
        <taxon>Chitinophagales</taxon>
        <taxon>Chitinophagaceae</taxon>
        <taxon>Chitinophaga</taxon>
    </lineage>
</organism>
<gene>
    <name evidence="2" type="ORF">DXN04_15595</name>
</gene>
<sequence>MTLSNDLVFNSSKEKSLIEYVFKCNHNKPLVIFSIVVLIIQIITYKLLYPYASFIYGDSYCYIDEASRNVQIDTYPIGYPMFLRAFSAITVSDTALFIFQYLLLQVSILSLIFTIFYFHSPQNWVKYTLVLITVLNPIFLHLANTVSSDNYFFSLSIIWFTLLIWLIFKPTLKVGIYHSIALFIVFTVRYNALYYPFISFIGIFFIKEKIKLKVLTLLLSLAFVGAFIEYNRYKYYELCHIRQFTPFAGWLMANNALYAYRYVPDSAHKMVPQRFENLDNAVRKYFDTTRNNPRHSEEKVEAYYDYMWKDSSPLSVYWRNEYLNKDSLHAQKSWALAGALFSDYGKWLIVHYPMPFIQHVIFPNSKRWLMPPIEFLEHYNSGFSDVPDYVQQWFHYDTNILRTNIRNTQIIEFINGLYPLFAAIMNLLFLPVFILYFYLNVYKSNALITKILLLVFILWITNYVFSVFASPIALRHQMFPIQITILFTIIMIDLIINQNNYRKSNP</sequence>
<evidence type="ECO:0000313" key="2">
    <source>
        <dbReference type="EMBL" id="RFM34686.1"/>
    </source>
</evidence>
<feature type="transmembrane region" description="Helical" evidence="1">
    <location>
        <begin position="30"/>
        <end position="49"/>
    </location>
</feature>
<dbReference type="AlphaFoldDB" id="A0A3E1P3A5"/>
<proteinExistence type="predicted"/>
<feature type="transmembrane region" description="Helical" evidence="1">
    <location>
        <begin position="94"/>
        <end position="118"/>
    </location>
</feature>
<dbReference type="OrthoDB" id="636847at2"/>